<dbReference type="GO" id="GO:0003950">
    <property type="term" value="F:NAD+ poly-ADP-ribosyltransferase activity"/>
    <property type="evidence" value="ECO:0007669"/>
    <property type="project" value="UniProtKB-UniRule"/>
</dbReference>
<dbReference type="PANTHER" id="PTHR45740">
    <property type="entry name" value="POLY [ADP-RIBOSE] POLYMERASE"/>
    <property type="match status" value="1"/>
</dbReference>
<evidence type="ECO:0000256" key="1">
    <source>
        <dbReference type="RuleBase" id="RU362114"/>
    </source>
</evidence>
<keyword evidence="1" id="KW-0808">Transferase</keyword>
<feature type="coiled-coil region" evidence="2">
    <location>
        <begin position="181"/>
        <end position="246"/>
    </location>
</feature>
<dbReference type="Pfam" id="PF00644">
    <property type="entry name" value="PARP"/>
    <property type="match status" value="1"/>
</dbReference>
<feature type="compositionally biased region" description="Polar residues" evidence="3">
    <location>
        <begin position="33"/>
        <end position="45"/>
    </location>
</feature>
<evidence type="ECO:0000313" key="6">
    <source>
        <dbReference type="Proteomes" id="UP000601435"/>
    </source>
</evidence>
<keyword evidence="2" id="KW-0175">Coiled coil</keyword>
<feature type="region of interest" description="Disordered" evidence="3">
    <location>
        <begin position="33"/>
        <end position="58"/>
    </location>
</feature>
<keyword evidence="1" id="KW-0328">Glycosyltransferase</keyword>
<keyword evidence="6" id="KW-1185">Reference proteome</keyword>
<name>A0A812RTK9_9DINO</name>
<dbReference type="InterPro" id="IPR051712">
    <property type="entry name" value="ARTD-AVP"/>
</dbReference>
<sequence>MLWLKDATLQAQLQSVIQADQAEVLVASSGQHGSQLASMHQSDPNVSVADEGHSDTVQRQQRELESLRSQLTSRIALSKEAETLHNQRLESMQKELANMTSLLNEARVAKGQVAGELASRIVMHEEAETRHRGSMESMKQELAHMASMLQAAEAANQKVSAELASRLAVKEETETLHKQRLESMEKELESMTTLLSEAEAAKQQLTGELVTRNASHEAEALHRQRLETVERELASTGELLNEVLAEADAEKAKVTGELASRIVLHEEAETRHAHILESVQRELASMTTLFNETNEAKDSISAELNSLREATYMANTLLALGRQHYHQVLMSQLPLIPPQATVISRDLARDEPKYKALTEMFHASMVKHRASSRSGYWCCGPRVSVTRICELFHADKQQEYEQARRARCSRGDCGACTRIDGMTAMKCEVPPYWKDMNEYLLYHGTSFRKAEGILRTGFDPQRGGDMTGCMFGKGTYFAQNASKSDFYTTCNECTSDNFRECRHAQGERCILVARVLLGESFVETAPTVDTKHWIKAPDQRDGNPYDSVTGACRAHGGVVDHMEFVVFKESRMHVQFQIFYAHDASCNCSNCIYRCRQ</sequence>
<dbReference type="PROSITE" id="PS51059">
    <property type="entry name" value="PARP_CATALYTIC"/>
    <property type="match status" value="1"/>
</dbReference>
<dbReference type="Proteomes" id="UP000601435">
    <property type="component" value="Unassembled WGS sequence"/>
</dbReference>
<evidence type="ECO:0000256" key="2">
    <source>
        <dbReference type="SAM" id="Coils"/>
    </source>
</evidence>
<comment type="caution">
    <text evidence="5">The sequence shown here is derived from an EMBL/GenBank/DDBJ whole genome shotgun (WGS) entry which is preliminary data.</text>
</comment>
<evidence type="ECO:0000256" key="3">
    <source>
        <dbReference type="SAM" id="MobiDB-lite"/>
    </source>
</evidence>
<feature type="domain" description="PARP catalytic" evidence="4">
    <location>
        <begin position="343"/>
        <end position="589"/>
    </location>
</feature>
<dbReference type="InterPro" id="IPR012317">
    <property type="entry name" value="Poly(ADP-ribose)pol_cat_dom"/>
</dbReference>
<dbReference type="Gene3D" id="3.90.228.10">
    <property type="match status" value="1"/>
</dbReference>
<dbReference type="GO" id="GO:1990404">
    <property type="term" value="F:NAD+-protein mono-ADP-ribosyltransferase activity"/>
    <property type="evidence" value="ECO:0007669"/>
    <property type="project" value="TreeGrafter"/>
</dbReference>
<reference evidence="5" key="1">
    <citation type="submission" date="2021-02" db="EMBL/GenBank/DDBJ databases">
        <authorList>
            <person name="Dougan E. K."/>
            <person name="Rhodes N."/>
            <person name="Thang M."/>
            <person name="Chan C."/>
        </authorList>
    </citation>
    <scope>NUCLEOTIDE SEQUENCE</scope>
</reference>
<organism evidence="5 6">
    <name type="scientific">Symbiodinium necroappetens</name>
    <dbReference type="NCBI Taxonomy" id="1628268"/>
    <lineage>
        <taxon>Eukaryota</taxon>
        <taxon>Sar</taxon>
        <taxon>Alveolata</taxon>
        <taxon>Dinophyceae</taxon>
        <taxon>Suessiales</taxon>
        <taxon>Symbiodiniaceae</taxon>
        <taxon>Symbiodinium</taxon>
    </lineage>
</organism>
<gene>
    <name evidence="5" type="primary">Tnks</name>
    <name evidence="5" type="ORF">SNEC2469_LOCUS12540</name>
</gene>
<dbReference type="AlphaFoldDB" id="A0A812RTK9"/>
<dbReference type="GO" id="GO:0005634">
    <property type="term" value="C:nucleus"/>
    <property type="evidence" value="ECO:0007669"/>
    <property type="project" value="TreeGrafter"/>
</dbReference>
<keyword evidence="1" id="KW-0520">NAD</keyword>
<proteinExistence type="predicted"/>
<accession>A0A812RTK9</accession>
<dbReference type="PANTHER" id="PTHR45740:SF2">
    <property type="entry name" value="POLY [ADP-RIBOSE] POLYMERASE"/>
    <property type="match status" value="1"/>
</dbReference>
<dbReference type="OrthoDB" id="421907at2759"/>
<dbReference type="EC" id="2.4.2.-" evidence="1"/>
<dbReference type="SUPFAM" id="SSF56399">
    <property type="entry name" value="ADP-ribosylation"/>
    <property type="match status" value="1"/>
</dbReference>
<dbReference type="EMBL" id="CAJNJA010019903">
    <property type="protein sequence ID" value="CAE7452208.1"/>
    <property type="molecule type" value="Genomic_DNA"/>
</dbReference>
<protein>
    <recommendedName>
        <fullName evidence="1">Poly [ADP-ribose] polymerase</fullName>
        <shortName evidence="1">PARP</shortName>
        <ecNumber evidence="1">2.4.2.-</ecNumber>
    </recommendedName>
</protein>
<evidence type="ECO:0000259" key="4">
    <source>
        <dbReference type="PROSITE" id="PS51059"/>
    </source>
</evidence>
<evidence type="ECO:0000313" key="5">
    <source>
        <dbReference type="EMBL" id="CAE7452208.1"/>
    </source>
</evidence>